<evidence type="ECO:0000256" key="4">
    <source>
        <dbReference type="ARBA" id="ARBA00022448"/>
    </source>
</evidence>
<keyword evidence="6" id="KW-0997">Cell inner membrane</keyword>
<evidence type="ECO:0000313" key="11">
    <source>
        <dbReference type="EMBL" id="MFC3145673.1"/>
    </source>
</evidence>
<evidence type="ECO:0000256" key="9">
    <source>
        <dbReference type="ARBA" id="ARBA00023136"/>
    </source>
</evidence>
<organism evidence="11 12">
    <name type="scientific">Psychromarinibacter halotolerans</name>
    <dbReference type="NCBI Taxonomy" id="1775175"/>
    <lineage>
        <taxon>Bacteria</taxon>
        <taxon>Pseudomonadati</taxon>
        <taxon>Pseudomonadota</taxon>
        <taxon>Alphaproteobacteria</taxon>
        <taxon>Rhodobacterales</taxon>
        <taxon>Paracoccaceae</taxon>
        <taxon>Psychromarinibacter</taxon>
    </lineage>
</organism>
<keyword evidence="8" id="KW-0653">Protein transport</keyword>
<dbReference type="Pfam" id="PF01203">
    <property type="entry name" value="T2SSN"/>
    <property type="match status" value="1"/>
</dbReference>
<dbReference type="EMBL" id="JBHRTB010000010">
    <property type="protein sequence ID" value="MFC3145673.1"/>
    <property type="molecule type" value="Genomic_DNA"/>
</dbReference>
<dbReference type="RefSeq" id="WP_275632624.1">
    <property type="nucleotide sequence ID" value="NZ_JARGYD010000003.1"/>
</dbReference>
<evidence type="ECO:0000313" key="12">
    <source>
        <dbReference type="Proteomes" id="UP001595632"/>
    </source>
</evidence>
<protein>
    <recommendedName>
        <fullName evidence="3">Type II secretion system protein N</fullName>
    </recommendedName>
    <alternativeName>
        <fullName evidence="10">General secretion pathway protein N</fullName>
    </alternativeName>
</protein>
<sequence length="244" mass="25326">MRTLVLLVIFVVGLLAALAWQGRMHHLRSATALPGWTDAITPDSTVRRGTAILPEEVPVAGLRLSWIARLPDSSGWQWDVRLHGTDIDASARVAVPFWPTPLRARITDGHMPVAALAPGVVGLTGDISGAIGVVDLGGTADAPVVTGEITAQAVGISIAGTDLGDGPLRATLAENGSWTAELALPDGAAPVEAEAEGTIDSDIVTYVVRIEDTGALPSEMVAILDRVGRPEGSGWVIEGSQATR</sequence>
<comment type="similarity">
    <text evidence="2">Belongs to the GSP N family.</text>
</comment>
<comment type="subcellular location">
    <subcellularLocation>
        <location evidence="1">Cell inner membrane</location>
    </subcellularLocation>
</comment>
<keyword evidence="12" id="KW-1185">Reference proteome</keyword>
<evidence type="ECO:0000256" key="3">
    <source>
        <dbReference type="ARBA" id="ARBA00021563"/>
    </source>
</evidence>
<keyword evidence="4" id="KW-0813">Transport</keyword>
<keyword evidence="7" id="KW-0812">Transmembrane</keyword>
<keyword evidence="5" id="KW-1003">Cell membrane</keyword>
<evidence type="ECO:0000256" key="5">
    <source>
        <dbReference type="ARBA" id="ARBA00022475"/>
    </source>
</evidence>
<gene>
    <name evidence="11" type="primary">gspN</name>
    <name evidence="11" type="ORF">ACFOGP_23325</name>
</gene>
<keyword evidence="9" id="KW-0472">Membrane</keyword>
<evidence type="ECO:0000256" key="6">
    <source>
        <dbReference type="ARBA" id="ARBA00022519"/>
    </source>
</evidence>
<comment type="caution">
    <text evidence="11">The sequence shown here is derived from an EMBL/GenBank/DDBJ whole genome shotgun (WGS) entry which is preliminary data.</text>
</comment>
<dbReference type="Proteomes" id="UP001595632">
    <property type="component" value="Unassembled WGS sequence"/>
</dbReference>
<evidence type="ECO:0000256" key="1">
    <source>
        <dbReference type="ARBA" id="ARBA00004533"/>
    </source>
</evidence>
<evidence type="ECO:0000256" key="7">
    <source>
        <dbReference type="ARBA" id="ARBA00022692"/>
    </source>
</evidence>
<dbReference type="InterPro" id="IPR022792">
    <property type="entry name" value="T2SS_protein-GspN"/>
</dbReference>
<name>A0ABV7GZD9_9RHOB</name>
<evidence type="ECO:0000256" key="2">
    <source>
        <dbReference type="ARBA" id="ARBA00007208"/>
    </source>
</evidence>
<proteinExistence type="inferred from homology"/>
<reference evidence="12" key="1">
    <citation type="journal article" date="2019" name="Int. J. Syst. Evol. Microbiol.">
        <title>The Global Catalogue of Microorganisms (GCM) 10K type strain sequencing project: providing services to taxonomists for standard genome sequencing and annotation.</title>
        <authorList>
            <consortium name="The Broad Institute Genomics Platform"/>
            <consortium name="The Broad Institute Genome Sequencing Center for Infectious Disease"/>
            <person name="Wu L."/>
            <person name="Ma J."/>
        </authorList>
    </citation>
    <scope>NUCLEOTIDE SEQUENCE [LARGE SCALE GENOMIC DNA]</scope>
    <source>
        <strain evidence="12">KCTC 52366</strain>
    </source>
</reference>
<evidence type="ECO:0000256" key="10">
    <source>
        <dbReference type="ARBA" id="ARBA00030772"/>
    </source>
</evidence>
<accession>A0ABV7GZD9</accession>
<evidence type="ECO:0000256" key="8">
    <source>
        <dbReference type="ARBA" id="ARBA00022927"/>
    </source>
</evidence>